<evidence type="ECO:0000313" key="3">
    <source>
        <dbReference type="Proteomes" id="UP001627284"/>
    </source>
</evidence>
<evidence type="ECO:0000256" key="1">
    <source>
        <dbReference type="SAM" id="Phobius"/>
    </source>
</evidence>
<dbReference type="PANTHER" id="PTHR10165">
    <property type="entry name" value="LIPID PHOSPHATE PHOSPHATASE"/>
    <property type="match status" value="1"/>
</dbReference>
<evidence type="ECO:0000313" key="2">
    <source>
        <dbReference type="EMBL" id="KAL3368007.1"/>
    </source>
</evidence>
<feature type="transmembrane region" description="Helical" evidence="1">
    <location>
        <begin position="78"/>
        <end position="97"/>
    </location>
</feature>
<organism evidence="2 3">
    <name type="scientific">Solanum stoloniferum</name>
    <dbReference type="NCBI Taxonomy" id="62892"/>
    <lineage>
        <taxon>Eukaryota</taxon>
        <taxon>Viridiplantae</taxon>
        <taxon>Streptophyta</taxon>
        <taxon>Embryophyta</taxon>
        <taxon>Tracheophyta</taxon>
        <taxon>Spermatophyta</taxon>
        <taxon>Magnoliopsida</taxon>
        <taxon>eudicotyledons</taxon>
        <taxon>Gunneridae</taxon>
        <taxon>Pentapetalae</taxon>
        <taxon>asterids</taxon>
        <taxon>lamiids</taxon>
        <taxon>Solanales</taxon>
        <taxon>Solanaceae</taxon>
        <taxon>Solanoideae</taxon>
        <taxon>Solaneae</taxon>
        <taxon>Solanum</taxon>
    </lineage>
</organism>
<dbReference type="PANTHER" id="PTHR10165:SF35">
    <property type="entry name" value="RE23632P"/>
    <property type="match status" value="1"/>
</dbReference>
<keyword evidence="1" id="KW-0472">Membrane</keyword>
<comment type="caution">
    <text evidence="2">The sequence shown here is derived from an EMBL/GenBank/DDBJ whole genome shotgun (WGS) entry which is preliminary data.</text>
</comment>
<dbReference type="EMBL" id="JBJKTR010000005">
    <property type="protein sequence ID" value="KAL3368007.1"/>
    <property type="molecule type" value="Genomic_DNA"/>
</dbReference>
<feature type="non-terminal residue" evidence="2">
    <location>
        <position position="1"/>
    </location>
</feature>
<dbReference type="AlphaFoldDB" id="A0ABD2UJB3"/>
<keyword evidence="1" id="KW-1133">Transmembrane helix</keyword>
<keyword evidence="3" id="KW-1185">Reference proteome</keyword>
<proteinExistence type="predicted"/>
<reference evidence="2 3" key="1">
    <citation type="submission" date="2024-05" db="EMBL/GenBank/DDBJ databases">
        <title>De novo assembly of an allotetraploid wild potato.</title>
        <authorList>
            <person name="Hosaka A.J."/>
        </authorList>
    </citation>
    <scope>NUCLEOTIDE SEQUENCE [LARGE SCALE GENOMIC DNA]</scope>
    <source>
        <tissue evidence="2">Young leaves</tissue>
    </source>
</reference>
<protein>
    <submittedName>
        <fullName evidence="2">Uncharacterized protein</fullName>
    </submittedName>
</protein>
<name>A0ABD2UJB3_9SOLN</name>
<keyword evidence="1" id="KW-0812">Transmembrane</keyword>
<accession>A0ABD2UJB3</accession>
<dbReference type="InterPro" id="IPR043216">
    <property type="entry name" value="PAP-like"/>
</dbReference>
<dbReference type="Proteomes" id="UP001627284">
    <property type="component" value="Unassembled WGS sequence"/>
</dbReference>
<sequence>HFTFLSHCIFDASFAFAFPLHLYLSNYLNFQKQNESVFSFAFSSPDRFSVGKMPEIQLGAHTFRNEGVEVARFHMHEWLILFLLVVIDIVLNVIEPFHRFVGSDMMTDLRYPLKDNTIPFWAVPSYLSFTSSERMSTTCIKLY</sequence>
<gene>
    <name evidence="2" type="ORF">AABB24_009066</name>
</gene>